<dbReference type="Pfam" id="PF01412">
    <property type="entry name" value="ArfGap"/>
    <property type="match status" value="1"/>
</dbReference>
<proteinExistence type="predicted"/>
<dbReference type="EMBL" id="JBAMMX010000016">
    <property type="protein sequence ID" value="KAK6925411.1"/>
    <property type="molecule type" value="Genomic_DNA"/>
</dbReference>
<sequence>MFISNPKMIKVTFEVRSTTLDTWLPEQVAFMQSVGNERSNSYWEARLPPNVDRSQIKKFIRSKQLVIESPSTLLFHFLVVWDIRHMERRWVSKKSAHTIPKPIEKCNRPNNLVDGVAKRNLRKKTRTHSLDEGMLNNYTARVAPQPTARPHWVTPSFSELAFFHLHFTATYVSAIPSGNSSKAKPAAPSKQTGVAVDLYDLLYVQELKLNHSSLPPSSWATFDCKIASLFA</sequence>
<comment type="caution">
    <text evidence="2">The sequence shown here is derived from an EMBL/GenBank/DDBJ whole genome shotgun (WGS) entry which is preliminary data.</text>
</comment>
<evidence type="ECO:0000313" key="2">
    <source>
        <dbReference type="EMBL" id="KAK6925411.1"/>
    </source>
</evidence>
<accession>A0AAN8Z5C5</accession>
<dbReference type="InterPro" id="IPR037278">
    <property type="entry name" value="ARFGAP/RecO"/>
</dbReference>
<dbReference type="GO" id="GO:0005096">
    <property type="term" value="F:GTPase activator activity"/>
    <property type="evidence" value="ECO:0007669"/>
    <property type="project" value="InterPro"/>
</dbReference>
<dbReference type="InterPro" id="IPR038508">
    <property type="entry name" value="ArfGAP_dom_sf"/>
</dbReference>
<dbReference type="AlphaFoldDB" id="A0AAN8Z5C5"/>
<organism evidence="2 3">
    <name type="scientific">Dillenia turbinata</name>
    <dbReference type="NCBI Taxonomy" id="194707"/>
    <lineage>
        <taxon>Eukaryota</taxon>
        <taxon>Viridiplantae</taxon>
        <taxon>Streptophyta</taxon>
        <taxon>Embryophyta</taxon>
        <taxon>Tracheophyta</taxon>
        <taxon>Spermatophyta</taxon>
        <taxon>Magnoliopsida</taxon>
        <taxon>eudicotyledons</taxon>
        <taxon>Gunneridae</taxon>
        <taxon>Pentapetalae</taxon>
        <taxon>Dilleniales</taxon>
        <taxon>Dilleniaceae</taxon>
        <taxon>Dillenia</taxon>
    </lineage>
</organism>
<feature type="domain" description="Arf-GAP" evidence="1">
    <location>
        <begin position="13"/>
        <end position="62"/>
    </location>
</feature>
<reference evidence="2 3" key="1">
    <citation type="submission" date="2023-12" db="EMBL/GenBank/DDBJ databases">
        <title>A high-quality genome assembly for Dillenia turbinata (Dilleniales).</title>
        <authorList>
            <person name="Chanderbali A."/>
        </authorList>
    </citation>
    <scope>NUCLEOTIDE SEQUENCE [LARGE SCALE GENOMIC DNA]</scope>
    <source>
        <strain evidence="2">LSX21</strain>
        <tissue evidence="2">Leaf</tissue>
    </source>
</reference>
<gene>
    <name evidence="2" type="ORF">RJ641_009737</name>
</gene>
<dbReference type="PANTHER" id="PTHR46419">
    <property type="entry name" value="ADP-RIBOSYLATION FACTOR GTPASE-ACTIVATING PROTEIN AGD5"/>
    <property type="match status" value="1"/>
</dbReference>
<dbReference type="Gene3D" id="1.10.220.150">
    <property type="entry name" value="Arf GTPase activating protein"/>
    <property type="match status" value="1"/>
</dbReference>
<keyword evidence="3" id="KW-1185">Reference proteome</keyword>
<evidence type="ECO:0000259" key="1">
    <source>
        <dbReference type="Pfam" id="PF01412"/>
    </source>
</evidence>
<evidence type="ECO:0000313" key="3">
    <source>
        <dbReference type="Proteomes" id="UP001370490"/>
    </source>
</evidence>
<dbReference type="SUPFAM" id="SSF57863">
    <property type="entry name" value="ArfGap/RecO-like zinc finger"/>
    <property type="match status" value="1"/>
</dbReference>
<dbReference type="Proteomes" id="UP001370490">
    <property type="component" value="Unassembled WGS sequence"/>
</dbReference>
<name>A0AAN8Z5C5_9MAGN</name>
<dbReference type="InterPro" id="IPR044520">
    <property type="entry name" value="ARF_GAP_AGD5/15"/>
</dbReference>
<dbReference type="InterPro" id="IPR001164">
    <property type="entry name" value="ArfGAP_dom"/>
</dbReference>
<protein>
    <submittedName>
        <fullName evidence="2">Arf GTPase activating protein</fullName>
    </submittedName>
</protein>
<dbReference type="PANTHER" id="PTHR46419:SF3">
    <property type="entry name" value="ADP-RIBOSYLATION FACTOR GTPASE-ACTIVATING PROTEIN AGD15-RELATED"/>
    <property type="match status" value="1"/>
</dbReference>